<comment type="subunit">
    <text evidence="3">Homotetramer.</text>
</comment>
<keyword evidence="7" id="KW-1185">Reference proteome</keyword>
<comment type="function">
    <text evidence="3">Plays an important role in DNA replication, recombination and repair. Binds to ssDNA and to an array of partner proteins to recruit them to their sites of action during DNA metabolism.</text>
</comment>
<name>A0A5N3PH37_9HYPH</name>
<feature type="short sequence motif" description="Important for interaction with partner proteins" evidence="3">
    <location>
        <begin position="167"/>
        <end position="172"/>
    </location>
</feature>
<keyword evidence="3" id="KW-0227">DNA damage</keyword>
<evidence type="ECO:0000256" key="1">
    <source>
        <dbReference type="ARBA" id="ARBA00023125"/>
    </source>
</evidence>
<proteinExistence type="inferred from homology"/>
<feature type="compositionally biased region" description="Basic and acidic residues" evidence="5">
    <location>
        <begin position="115"/>
        <end position="136"/>
    </location>
</feature>
<keyword evidence="2 3" id="KW-0233">DNA recombination</keyword>
<dbReference type="EMBL" id="VCMV01000003">
    <property type="protein sequence ID" value="KAB0269028.1"/>
    <property type="molecule type" value="Genomic_DNA"/>
</dbReference>
<sequence length="172" mass="18985">MAGTLNEVSIIGNLGRDPEVRRLGNGNPVVSFSVACTESWKDKQTGERKEATEWINVVIYNENIARVAEQYLRKGSKAFIRGKFKTRKWEKDGQKHYSSEVVIENFGGTLLLLSGRDENGGGSRDRDDDRGYDRGSSRGGDFGSSSPMERRPAPGFSGGGSRYGDIDDDIPF</sequence>
<dbReference type="GO" id="GO:0006281">
    <property type="term" value="P:DNA repair"/>
    <property type="evidence" value="ECO:0007669"/>
    <property type="project" value="UniProtKB-UniRule"/>
</dbReference>
<dbReference type="CDD" id="cd04496">
    <property type="entry name" value="SSB_OBF"/>
    <property type="match status" value="1"/>
</dbReference>
<evidence type="ECO:0000256" key="2">
    <source>
        <dbReference type="ARBA" id="ARBA00023172"/>
    </source>
</evidence>
<dbReference type="AlphaFoldDB" id="A0A5N3PH37"/>
<dbReference type="PANTHER" id="PTHR10302">
    <property type="entry name" value="SINGLE-STRANDED DNA-BINDING PROTEIN"/>
    <property type="match status" value="1"/>
</dbReference>
<dbReference type="NCBIfam" id="TIGR00621">
    <property type="entry name" value="ssb"/>
    <property type="match status" value="1"/>
</dbReference>
<dbReference type="InterPro" id="IPR012340">
    <property type="entry name" value="NA-bd_OB-fold"/>
</dbReference>
<protein>
    <recommendedName>
        <fullName evidence="3 4">Single-stranded DNA-binding protein</fullName>
        <shortName evidence="3">SSB</shortName>
    </recommendedName>
</protein>
<evidence type="ECO:0000256" key="4">
    <source>
        <dbReference type="RuleBase" id="RU000524"/>
    </source>
</evidence>
<keyword evidence="3" id="KW-0234">DNA repair</keyword>
<dbReference type="GO" id="GO:0006260">
    <property type="term" value="P:DNA replication"/>
    <property type="evidence" value="ECO:0007669"/>
    <property type="project" value="UniProtKB-UniRule"/>
</dbReference>
<dbReference type="InterPro" id="IPR000424">
    <property type="entry name" value="Primosome_PriB/ssb"/>
</dbReference>
<evidence type="ECO:0000313" key="7">
    <source>
        <dbReference type="Proteomes" id="UP000325684"/>
    </source>
</evidence>
<gene>
    <name evidence="6" type="primary">ssb</name>
    <name evidence="6" type="ORF">FEZ63_02665</name>
</gene>
<dbReference type="PROSITE" id="PS50935">
    <property type="entry name" value="SSB"/>
    <property type="match status" value="1"/>
</dbReference>
<evidence type="ECO:0000256" key="3">
    <source>
        <dbReference type="HAMAP-Rule" id="MF_00984"/>
    </source>
</evidence>
<dbReference type="Gene3D" id="2.40.50.140">
    <property type="entry name" value="Nucleic acid-binding proteins"/>
    <property type="match status" value="1"/>
</dbReference>
<comment type="caution">
    <text evidence="3">Lacks conserved residue(s) required for the propagation of feature annotation.</text>
</comment>
<accession>A0A5N3PH37</accession>
<dbReference type="PANTHER" id="PTHR10302:SF27">
    <property type="entry name" value="SINGLE-STRANDED DNA-BINDING PROTEIN"/>
    <property type="match status" value="1"/>
</dbReference>
<dbReference type="OrthoDB" id="9809878at2"/>
<comment type="caution">
    <text evidence="6">The sequence shown here is derived from an EMBL/GenBank/DDBJ whole genome shotgun (WGS) entry which is preliminary data.</text>
</comment>
<evidence type="ECO:0000256" key="5">
    <source>
        <dbReference type="SAM" id="MobiDB-lite"/>
    </source>
</evidence>
<dbReference type="SUPFAM" id="SSF50249">
    <property type="entry name" value="Nucleic acid-binding proteins"/>
    <property type="match status" value="1"/>
</dbReference>
<dbReference type="Pfam" id="PF00436">
    <property type="entry name" value="SSB"/>
    <property type="match status" value="1"/>
</dbReference>
<dbReference type="RefSeq" id="WP_150942085.1">
    <property type="nucleotide sequence ID" value="NZ_VCMV01000003.1"/>
</dbReference>
<keyword evidence="1 3" id="KW-0238">DNA-binding</keyword>
<organism evidence="6 7">
    <name type="scientific">Microvirga brassicacearum</name>
    <dbReference type="NCBI Taxonomy" id="2580413"/>
    <lineage>
        <taxon>Bacteria</taxon>
        <taxon>Pseudomonadati</taxon>
        <taxon>Pseudomonadota</taxon>
        <taxon>Alphaproteobacteria</taxon>
        <taxon>Hyphomicrobiales</taxon>
        <taxon>Methylobacteriaceae</taxon>
        <taxon>Microvirga</taxon>
    </lineage>
</organism>
<feature type="region of interest" description="Disordered" evidence="5">
    <location>
        <begin position="114"/>
        <end position="172"/>
    </location>
</feature>
<reference evidence="6 7" key="1">
    <citation type="journal article" date="2019" name="Microorganisms">
        <title>Genome Insights into the Novel Species Microvirga brassicacearum, a Rapeseed Endophyte with Biotechnological Potential.</title>
        <authorList>
            <person name="Jimenez-Gomez A."/>
            <person name="Saati-Santamaria Z."/>
            <person name="Igual J.M."/>
            <person name="Rivas R."/>
            <person name="Mateos P.F."/>
            <person name="Garcia-Fraile P."/>
        </authorList>
    </citation>
    <scope>NUCLEOTIDE SEQUENCE [LARGE SCALE GENOMIC DNA]</scope>
    <source>
        <strain evidence="6 7">CDVBN77</strain>
    </source>
</reference>
<dbReference type="GO" id="GO:0003697">
    <property type="term" value="F:single-stranded DNA binding"/>
    <property type="evidence" value="ECO:0007669"/>
    <property type="project" value="UniProtKB-UniRule"/>
</dbReference>
<dbReference type="GO" id="GO:0009295">
    <property type="term" value="C:nucleoid"/>
    <property type="evidence" value="ECO:0007669"/>
    <property type="project" value="TreeGrafter"/>
</dbReference>
<keyword evidence="3" id="KW-0235">DNA replication</keyword>
<dbReference type="InterPro" id="IPR011344">
    <property type="entry name" value="ssDNA-bd"/>
</dbReference>
<dbReference type="HAMAP" id="MF_00984">
    <property type="entry name" value="SSB"/>
    <property type="match status" value="1"/>
</dbReference>
<dbReference type="Proteomes" id="UP000325684">
    <property type="component" value="Unassembled WGS sequence"/>
</dbReference>
<dbReference type="GO" id="GO:0006310">
    <property type="term" value="P:DNA recombination"/>
    <property type="evidence" value="ECO:0007669"/>
    <property type="project" value="UniProtKB-UniRule"/>
</dbReference>
<evidence type="ECO:0000313" key="6">
    <source>
        <dbReference type="EMBL" id="KAB0269028.1"/>
    </source>
</evidence>